<keyword evidence="1" id="KW-0175">Coiled coil</keyword>
<evidence type="ECO:0000256" key="1">
    <source>
        <dbReference type="SAM" id="Coils"/>
    </source>
</evidence>
<keyword evidence="3" id="KW-1185">Reference proteome</keyword>
<organism evidence="2 3">
    <name type="scientific">Exidia glandulosa HHB12029</name>
    <dbReference type="NCBI Taxonomy" id="1314781"/>
    <lineage>
        <taxon>Eukaryota</taxon>
        <taxon>Fungi</taxon>
        <taxon>Dikarya</taxon>
        <taxon>Basidiomycota</taxon>
        <taxon>Agaricomycotina</taxon>
        <taxon>Agaricomycetes</taxon>
        <taxon>Auriculariales</taxon>
        <taxon>Exidiaceae</taxon>
        <taxon>Exidia</taxon>
    </lineage>
</organism>
<name>A0A165GRH9_EXIGL</name>
<dbReference type="OrthoDB" id="2747999at2759"/>
<accession>A0A165GRH9</accession>
<dbReference type="Proteomes" id="UP000077266">
    <property type="component" value="Unassembled WGS sequence"/>
</dbReference>
<proteinExistence type="predicted"/>
<reference evidence="2 3" key="1">
    <citation type="journal article" date="2016" name="Mol. Biol. Evol.">
        <title>Comparative Genomics of Early-Diverging Mushroom-Forming Fungi Provides Insights into the Origins of Lignocellulose Decay Capabilities.</title>
        <authorList>
            <person name="Nagy L.G."/>
            <person name="Riley R."/>
            <person name="Tritt A."/>
            <person name="Adam C."/>
            <person name="Daum C."/>
            <person name="Floudas D."/>
            <person name="Sun H."/>
            <person name="Yadav J.S."/>
            <person name="Pangilinan J."/>
            <person name="Larsson K.H."/>
            <person name="Matsuura K."/>
            <person name="Barry K."/>
            <person name="Labutti K."/>
            <person name="Kuo R."/>
            <person name="Ohm R.A."/>
            <person name="Bhattacharya S.S."/>
            <person name="Shirouzu T."/>
            <person name="Yoshinaga Y."/>
            <person name="Martin F.M."/>
            <person name="Grigoriev I.V."/>
            <person name="Hibbett D.S."/>
        </authorList>
    </citation>
    <scope>NUCLEOTIDE SEQUENCE [LARGE SCALE GENOMIC DNA]</scope>
    <source>
        <strain evidence="2 3">HHB12029</strain>
    </source>
</reference>
<protein>
    <submittedName>
        <fullName evidence="2">Uncharacterized protein</fullName>
    </submittedName>
</protein>
<evidence type="ECO:0000313" key="3">
    <source>
        <dbReference type="Proteomes" id="UP000077266"/>
    </source>
</evidence>
<sequence>MTTPPEAAAHARSDALAAAVRLASAHHGGIQLPISALPGLQTVSGFQAAPPPPPFDAAPQRLDIEKFVVDGVLTINQIIKLLRDEYPQGNANDIVDKNYTVETVQRFKLDAQRVTSCFESAHQKSSEWFTQLGNVISLNIVEQARLKAKEDDGKKKMHEIQAQLPFIMQQVQTMNATVSTDAAQVQETQQQLAKAQHDLDAKRAEQKRIKTATLALIWIPVVAATLAAVNATAEENAVKSAQSATNARQQEVQREQEMLLAAQKQLADVQVQLSQAHAEEAGLEAQAVALLAQEREMETTNRQLQAVQEKVVDCTKTLASALGSATTVDNMMSMQNVSTAIKGLVDALKSDSAFQGDLAALDANGFKDLDAKIALIKKSATKFNI</sequence>
<gene>
    <name evidence="2" type="ORF">EXIGLDRAFT_837478</name>
</gene>
<evidence type="ECO:0000313" key="2">
    <source>
        <dbReference type="EMBL" id="KZV90901.1"/>
    </source>
</evidence>
<dbReference type="AlphaFoldDB" id="A0A165GRH9"/>
<dbReference type="EMBL" id="KV426038">
    <property type="protein sequence ID" value="KZV90901.1"/>
    <property type="molecule type" value="Genomic_DNA"/>
</dbReference>
<feature type="coiled-coil region" evidence="1">
    <location>
        <begin position="252"/>
        <end position="310"/>
    </location>
</feature>
<dbReference type="InParanoid" id="A0A165GRH9"/>